<organism evidence="2 3">
    <name type="scientific">Candidatus Rhodobacter oscarellae</name>
    <dbReference type="NCBI Taxonomy" id="1675527"/>
    <lineage>
        <taxon>Bacteria</taxon>
        <taxon>Pseudomonadati</taxon>
        <taxon>Pseudomonadota</taxon>
        <taxon>Alphaproteobacteria</taxon>
        <taxon>Rhodobacterales</taxon>
        <taxon>Rhodobacter group</taxon>
        <taxon>Rhodobacter</taxon>
    </lineage>
</organism>
<name>A0A0J9EC38_9RHOB</name>
<keyword evidence="1" id="KW-0732">Signal</keyword>
<dbReference type="RefSeq" id="WP_049641436.1">
    <property type="nucleotide sequence ID" value="NZ_LFTY01000001.1"/>
</dbReference>
<sequence>MFRIIAFVALLCAATTLAQAQSTPDFTQTLRSIHLDPGFRQGLRERGYTGKKFEVMVDHTRLLYADRAIMTGIARKIDEGLRASGNRPNRAFFARLDQALNVAYNTGLTRLSGAERRRLFTTDFAYINALPSRECTRLLTGRLPPERAAELFDKFMVQLSAAQIAEYHRVLRKATRLGLARGATPRSLSAAEVRRVEEAVFPTVDTLIGKQKNAKALYKAWRDGPRGTQRYVCTFRKLFAASAQGIQGSTGDLAVLWMMTQ</sequence>
<protein>
    <submittedName>
        <fullName evidence="2">Uncharacterized protein</fullName>
    </submittedName>
</protein>
<gene>
    <name evidence="2" type="ORF">AIOL_000490</name>
</gene>
<evidence type="ECO:0000313" key="3">
    <source>
        <dbReference type="Proteomes" id="UP000037178"/>
    </source>
</evidence>
<evidence type="ECO:0000256" key="1">
    <source>
        <dbReference type="SAM" id="SignalP"/>
    </source>
</evidence>
<feature type="signal peptide" evidence="1">
    <location>
        <begin position="1"/>
        <end position="20"/>
    </location>
</feature>
<dbReference type="EMBL" id="LFTY01000001">
    <property type="protein sequence ID" value="KMW60337.1"/>
    <property type="molecule type" value="Genomic_DNA"/>
</dbReference>
<proteinExistence type="predicted"/>
<accession>A0A0J9EC38</accession>
<dbReference type="AlphaFoldDB" id="A0A0J9EC38"/>
<evidence type="ECO:0000313" key="2">
    <source>
        <dbReference type="EMBL" id="KMW60337.1"/>
    </source>
</evidence>
<keyword evidence="3" id="KW-1185">Reference proteome</keyword>
<comment type="caution">
    <text evidence="2">The sequence shown here is derived from an EMBL/GenBank/DDBJ whole genome shotgun (WGS) entry which is preliminary data.</text>
</comment>
<reference evidence="2 3" key="1">
    <citation type="submission" date="2015-06" db="EMBL/GenBank/DDBJ databases">
        <title>Draft genome sequence of an Alphaproteobacteria species associated to the Mediterranean sponge Oscarella lobularis.</title>
        <authorList>
            <person name="Jourda C."/>
            <person name="Santini S."/>
            <person name="Claverie J.-M."/>
        </authorList>
    </citation>
    <scope>NUCLEOTIDE SEQUENCE [LARGE SCALE GENOMIC DNA]</scope>
    <source>
        <strain evidence="2">IGS</strain>
    </source>
</reference>
<dbReference type="Proteomes" id="UP000037178">
    <property type="component" value="Unassembled WGS sequence"/>
</dbReference>
<dbReference type="PATRIC" id="fig|1675527.3.peg.545"/>
<dbReference type="OrthoDB" id="7738101at2"/>
<feature type="chain" id="PRO_5005318160" evidence="1">
    <location>
        <begin position="21"/>
        <end position="261"/>
    </location>
</feature>